<proteinExistence type="predicted"/>
<protein>
    <submittedName>
        <fullName evidence="1">Uncharacterized protein</fullName>
    </submittedName>
</protein>
<name>A0ACB7X1L0_9ERIC</name>
<dbReference type="Proteomes" id="UP000828048">
    <property type="component" value="Chromosome 2"/>
</dbReference>
<reference evidence="1 2" key="1">
    <citation type="journal article" date="2021" name="Hortic Res">
        <title>High-quality reference genome and annotation aids understanding of berry development for evergreen blueberry (Vaccinium darrowii).</title>
        <authorList>
            <person name="Yu J."/>
            <person name="Hulse-Kemp A.M."/>
            <person name="Babiker E."/>
            <person name="Staton M."/>
        </authorList>
    </citation>
    <scope>NUCLEOTIDE SEQUENCE [LARGE SCALE GENOMIC DNA]</scope>
    <source>
        <strain evidence="2">cv. NJ 8807/NJ 8810</strain>
        <tissue evidence="1">Young leaf</tissue>
    </source>
</reference>
<evidence type="ECO:0000313" key="1">
    <source>
        <dbReference type="EMBL" id="KAH7834602.1"/>
    </source>
</evidence>
<keyword evidence="2" id="KW-1185">Reference proteome</keyword>
<accession>A0ACB7X1L0</accession>
<gene>
    <name evidence="1" type="ORF">Vadar_017808</name>
</gene>
<organism evidence="1 2">
    <name type="scientific">Vaccinium darrowii</name>
    <dbReference type="NCBI Taxonomy" id="229202"/>
    <lineage>
        <taxon>Eukaryota</taxon>
        <taxon>Viridiplantae</taxon>
        <taxon>Streptophyta</taxon>
        <taxon>Embryophyta</taxon>
        <taxon>Tracheophyta</taxon>
        <taxon>Spermatophyta</taxon>
        <taxon>Magnoliopsida</taxon>
        <taxon>eudicotyledons</taxon>
        <taxon>Gunneridae</taxon>
        <taxon>Pentapetalae</taxon>
        <taxon>asterids</taxon>
        <taxon>Ericales</taxon>
        <taxon>Ericaceae</taxon>
        <taxon>Vaccinioideae</taxon>
        <taxon>Vaccinieae</taxon>
        <taxon>Vaccinium</taxon>
    </lineage>
</organism>
<dbReference type="EMBL" id="CM037152">
    <property type="protein sequence ID" value="KAH7834602.1"/>
    <property type="molecule type" value="Genomic_DNA"/>
</dbReference>
<comment type="caution">
    <text evidence="1">The sequence shown here is derived from an EMBL/GenBank/DDBJ whole genome shotgun (WGS) entry which is preliminary data.</text>
</comment>
<sequence>MADSEPESQHKAETKKKMKRKLRSVEKESDEQRPSKAPRIDRSEKKKVKKKPKEDVVAQRREPVESIEDGPPWRNLQLILSLQNKDIDLQQKVELAFGYVKSRESKQGDDDTEGLEAVSTSRVMVFLSSWVQSLLISSEKKIRAEGYKLQSEFVGSCWDCRCWEIFRHCLEESLKMQVSLNFSRDFLRVIHCIARDPLSKLNVVSYSNGTISNDIDVELYRIVISCISLVFSSHSGILNENLDLWIMTADTVLEFVKKIFDQNLDAGNVDLVFLQFSCVVLEPFVKFLRVHPTRKNGFRDFIDKLLEPLLHLLGLLHFHVRGSNSGWTQNLLKSVEEIFSYGLFHPVHMDGFLSLQSTAKYATLDDGKPRDSKFIIKSYHRHLFDKLEKVLAGKNILASSGVGEMFRLFVTCVKNQKGASAVEGLRHLENDFVGHMPKKSEENINFVSEKSNGSISLKAETRKSLIDFFVLIMEPLLQEFDIYVQAELEVGPVLFDARDTLSSTNKILASFMHDKLYVRNEDISEGAFFNFLKGVYNMVLSFLPKLMLLWHSTIDIDKITKLGILNSVSKELVIAVRYLVEIEYKVLGDDLESLWLMMFSFGSLNISLPDSPDQSKLISEILCLGCQLVNLYSELRQVNIVIWALCKAVRRLVLPADYGEMIRPKFMSSAPLFCREAHAKSVSLVLCSREFRLAIYDAIVSIPEGQVSGCIQQLKTDISECLDWVKATCSLPAQNELGKLNPHSSRLDFHVQAELLGRCLSDMHILVLDSLTVTSGNSNLIKVSVKDLMNVLRPSMNSLVAVQPDIVNEFLFTLTGEKISASGTGCINNIFSTQWILLFFFRLYLSSRSLYRQALSLVGPDTSRKMSELMGDSLTAYTGKDWLERTDWTSGGYFCWIFRPSASLFSILQCVSDFCLQDNVADCAPLIYVLNSMAIQRLVDLNRLIKSCEYILERKEYLKLMSDVGLAPGSKNGKKLKKCIICLRQEAADLTNFMMGYLPFLAKDQMNDSSPDDTTNKTLDGQALCEYGKWDFGIGALNEKSLPSALWWIICQSIDVWCTHAAKKKLKMFLSLLFQRSLLRVGGSWDDFSNQKGDGHGHHRNITARQISLELLRDTVLYEQTFVRRLMASRFCRILEKSVLSIFTNVGEIDLKSSLNLLEFSRVCGHSSTFCSRDKHVMNDSTSVAEPISSSSKRPPSFLSNSLGFTDCQNLLSFLCWMPKGFLSSKSFSLCATYVLNFERLIVGSLLDCQGALYMQNFAELLQLLLSCRRALKNLIVASCEEKMGSSQSSLALTLFQSSSVLWILESLSAAIVPQHAVSENRSTPVKEITFSLMDQTSYVFLIISKYQFIHAVHFPMIVEKPCEEQNNCAAEEFNLDPKGIGAWKTLVLIAETLKEQMKRELVSKQGLSDAEMRVHPSVLELMNLTSIISCSQGFMWGLAAALDHIDKSNSKVKAKLSRQKHEPMDKIICCVDVFAEFVNYFVGVVLIEGDQLPGNFFDGQNLAMSTSSDDIMGVEESSVCEKENQKCGAVRKCSASLSNNNDCSDRSVGKKRFHSENADFWTSIFAKCDSFDVRGLNKSLLKGFLRDENPEAAFFLRQLFIASSALLRLNLQIKCASLLINSVPILVAISQLLLTEWANEVEVPSPLSLVWLDGIVKFFEELGSHLHLTNPTMSRNLYVKMVELHLMAIGKCIVLQGKMASLASHDAESSTKTLTGDMGLSESTISCVPYCLDELKARLRTSFKGFVKKPSELHLLAAIQSLERALVGVQLGCTMNYEICTGSSCGGKVSSIVAAGIDCTDLVLEFVAGPKRLSVVKRHVPSLVACLFNIILHLQGPLIFNRNIICSKGDANPDPGSVILMCVEVLTKVFGKHAMYQLDSSQVGQSLRIPAALFQNFLQLRILEAPSAASASNSLMFSGRDTEIVEGMSSCVVDRQFLIDLFAACCRLLSTVLKHYKSETEHCVALLENSASVLLHCLEMVDPAAVVGNCYFTWEVPEAVKCASFLRRIYEEMRQQKDVFGRHCSLFLCNYIWTYSGYGPLKTGIGREVDEALRPGVYALIDACSADDLQHLHTVFGEGPCRSTLATLQHDYKLNFQYGGKV</sequence>
<evidence type="ECO:0000313" key="2">
    <source>
        <dbReference type="Proteomes" id="UP000828048"/>
    </source>
</evidence>